<sequence>MNPRRGKSPFQESSKKKSALMLGSGGNGKNSSRKTTPAIVFSSKEIKQITNSMNQPLVISASTINTKIRSVFVDHGSSVDILFRRCFNVVGLTERDLEAHSNDFVGFSGERVTPDVVKWDLKGDISEAERCHSATLHDSKEQLPRSVKPGIAAKIHLVDLVPPRRKISERPQLEGELYKLQIGPEAE</sequence>
<comment type="caution">
    <text evidence="2">The sequence shown here is derived from an EMBL/GenBank/DDBJ whole genome shotgun (WGS) entry which is preliminary data.</text>
</comment>
<reference evidence="2 3" key="1">
    <citation type="journal article" date="2023" name="Plants (Basel)">
        <title>Bridging the Gap: Combining Genomics and Transcriptomics Approaches to Understand Stylosanthes scabra, an Orphan Legume from the Brazilian Caatinga.</title>
        <authorList>
            <person name="Ferreira-Neto J.R.C."/>
            <person name="da Silva M.D."/>
            <person name="Binneck E."/>
            <person name="de Melo N.F."/>
            <person name="da Silva R.H."/>
            <person name="de Melo A.L.T.M."/>
            <person name="Pandolfi V."/>
            <person name="Bustamante F.O."/>
            <person name="Brasileiro-Vidal A.C."/>
            <person name="Benko-Iseppon A.M."/>
        </authorList>
    </citation>
    <scope>NUCLEOTIDE SEQUENCE [LARGE SCALE GENOMIC DNA]</scope>
    <source>
        <tissue evidence="2">Leaves</tissue>
    </source>
</reference>
<feature type="region of interest" description="Disordered" evidence="1">
    <location>
        <begin position="1"/>
        <end position="36"/>
    </location>
</feature>
<keyword evidence="3" id="KW-1185">Reference proteome</keyword>
<gene>
    <name evidence="2" type="ORF">PIB30_087087</name>
</gene>
<proteinExistence type="predicted"/>
<evidence type="ECO:0000313" key="3">
    <source>
        <dbReference type="Proteomes" id="UP001341840"/>
    </source>
</evidence>
<organism evidence="2 3">
    <name type="scientific">Stylosanthes scabra</name>
    <dbReference type="NCBI Taxonomy" id="79078"/>
    <lineage>
        <taxon>Eukaryota</taxon>
        <taxon>Viridiplantae</taxon>
        <taxon>Streptophyta</taxon>
        <taxon>Embryophyta</taxon>
        <taxon>Tracheophyta</taxon>
        <taxon>Spermatophyta</taxon>
        <taxon>Magnoliopsida</taxon>
        <taxon>eudicotyledons</taxon>
        <taxon>Gunneridae</taxon>
        <taxon>Pentapetalae</taxon>
        <taxon>rosids</taxon>
        <taxon>fabids</taxon>
        <taxon>Fabales</taxon>
        <taxon>Fabaceae</taxon>
        <taxon>Papilionoideae</taxon>
        <taxon>50 kb inversion clade</taxon>
        <taxon>dalbergioids sensu lato</taxon>
        <taxon>Dalbergieae</taxon>
        <taxon>Pterocarpus clade</taxon>
        <taxon>Stylosanthes</taxon>
    </lineage>
</organism>
<evidence type="ECO:0000256" key="1">
    <source>
        <dbReference type="SAM" id="MobiDB-lite"/>
    </source>
</evidence>
<dbReference type="EMBL" id="JASCZI010061934">
    <property type="protein sequence ID" value="MED6139773.1"/>
    <property type="molecule type" value="Genomic_DNA"/>
</dbReference>
<dbReference type="Proteomes" id="UP001341840">
    <property type="component" value="Unassembled WGS sequence"/>
</dbReference>
<name>A0ABU6SVJ6_9FABA</name>
<accession>A0ABU6SVJ6</accession>
<protein>
    <submittedName>
        <fullName evidence="2">Uncharacterized protein</fullName>
    </submittedName>
</protein>
<evidence type="ECO:0000313" key="2">
    <source>
        <dbReference type="EMBL" id="MED6139773.1"/>
    </source>
</evidence>